<accession>A0ABT2YPV0</accession>
<evidence type="ECO:0000259" key="2">
    <source>
        <dbReference type="Pfam" id="PF01571"/>
    </source>
</evidence>
<protein>
    <submittedName>
        <fullName evidence="5">Aminomethyltransferase family protein</fullName>
    </submittedName>
</protein>
<dbReference type="Pfam" id="PF09347">
    <property type="entry name" value="DUF1989"/>
    <property type="match status" value="1"/>
</dbReference>
<evidence type="ECO:0000256" key="1">
    <source>
        <dbReference type="ARBA" id="ARBA00022576"/>
    </source>
</evidence>
<dbReference type="RefSeq" id="WP_263529289.1">
    <property type="nucleotide sequence ID" value="NZ_JAOVZB010000001.1"/>
</dbReference>
<keyword evidence="1" id="KW-0808">Transferase</keyword>
<dbReference type="Gene3D" id="3.30.1360.120">
    <property type="entry name" value="Probable tRNA modification gtpase trme, domain 1"/>
    <property type="match status" value="1"/>
</dbReference>
<dbReference type="SUPFAM" id="SSF103025">
    <property type="entry name" value="Folate-binding domain"/>
    <property type="match status" value="1"/>
</dbReference>
<reference evidence="5 6" key="1">
    <citation type="submission" date="2022-10" db="EMBL/GenBank/DDBJ databases">
        <title>Marinomonas transparenta sp. nov. and Marinomonas sargassi sp. nov., isolated from marine alga (Sargassum natans (L.) Gaillon).</title>
        <authorList>
            <person name="Wang Y."/>
        </authorList>
    </citation>
    <scope>NUCLEOTIDE SEQUENCE [LARGE SCALE GENOMIC DNA]</scope>
    <source>
        <strain evidence="5 6">C2222</strain>
    </source>
</reference>
<proteinExistence type="predicted"/>
<feature type="domain" description="DUF1989" evidence="4">
    <location>
        <begin position="182"/>
        <end position="350"/>
    </location>
</feature>
<dbReference type="InterPro" id="IPR013977">
    <property type="entry name" value="GcvT_C"/>
</dbReference>
<dbReference type="InterPro" id="IPR018959">
    <property type="entry name" value="DUF1989"/>
</dbReference>
<gene>
    <name evidence="5" type="ORF">OFY17_03380</name>
</gene>
<sequence length="776" mass="86086">MTYIFKPKDDIESPNKLYYPGFHFANDSQFKELHCREMCELELSKGSLIKLTNSDGGAPVLIFAVSKDNEDAASLLSTHELPPTKPNYHAFNTSPLLEFLAPKKGAIENISCRSVFDETTLAGDSYVIRCLDELTLFLALPIQENSIEKGGGGTVLIEHHFKGSSESHLPKPLGKVRQEIHIDSGTGQSYEVKAGEYIQVIDIEGRQCSDFMAVSHSALKAGKERYIDSTVTRTMVHRSYPAPGLCDKFFDQDMQPLLAVVQDTVGRHDTFGLACTARGYEERGFPGHVNCSDNITNAYSAYGIQPRKAWPAINFFFNSTIDMHSNHLSSDEAWSRPGDYVVMRALQDLICVSTACPDDIDPINGWNPTDIKVRIYSEDSNIARAIAHRPFTESEYNMTVESAFHPRTSALTQSFSVARDLWLPNHFEATGAIEEYWACSQGVTIQDMSALRKYDIIGPDAEALLQLAMTRDISKLSLNRGFYTLICSETGSVIDDGTLFHIGPHLYRWCCGSEESGRQLKSLAEEHGLKVWIKSLWSAMPNLAIQGPKSRDLLAKLLFVQPTQPLLENVKWFGCTIGRLYDRNGPLFMLTRSGFTGELGYEIFCDKESALPIWDALMKEGEEFGITPIGSEALEIKRVEAGLMIAANEFPPTVDAFEAGLGFAVDMKKEHFIGRAALERNATAPKIKLVGLRLQGNEIPHHGAPIFIGRNQIGTVTSAVRSPELEQVIALARVAIEYSPEGTVLEVGSLDGYMKRQVATVCSFPFVDPKRERARA</sequence>
<dbReference type="InterPro" id="IPR028896">
    <property type="entry name" value="GcvT/YgfZ/DmdA"/>
</dbReference>
<name>A0ABT2YPV0_9GAMM</name>
<dbReference type="InterPro" id="IPR027266">
    <property type="entry name" value="TrmE/GcvT-like"/>
</dbReference>
<dbReference type="PANTHER" id="PTHR43757:SF2">
    <property type="entry name" value="AMINOMETHYLTRANSFERASE, MITOCHONDRIAL"/>
    <property type="match status" value="1"/>
</dbReference>
<dbReference type="SUPFAM" id="SSF101790">
    <property type="entry name" value="Aminomethyltransferase beta-barrel domain"/>
    <property type="match status" value="1"/>
</dbReference>
<keyword evidence="1" id="KW-0032">Aminotransferase</keyword>
<keyword evidence="6" id="KW-1185">Reference proteome</keyword>
<evidence type="ECO:0000313" key="6">
    <source>
        <dbReference type="Proteomes" id="UP001209713"/>
    </source>
</evidence>
<feature type="domain" description="GCVT N-terminal" evidence="2">
    <location>
        <begin position="405"/>
        <end position="669"/>
    </location>
</feature>
<evidence type="ECO:0000259" key="4">
    <source>
        <dbReference type="Pfam" id="PF09347"/>
    </source>
</evidence>
<dbReference type="Pfam" id="PF01571">
    <property type="entry name" value="GCV_T"/>
    <property type="match status" value="1"/>
</dbReference>
<dbReference type="InterPro" id="IPR006222">
    <property type="entry name" value="GCVT_N"/>
</dbReference>
<dbReference type="InterPro" id="IPR029043">
    <property type="entry name" value="GcvT/YgfZ_C"/>
</dbReference>
<comment type="caution">
    <text evidence="5">The sequence shown here is derived from an EMBL/GenBank/DDBJ whole genome shotgun (WGS) entry which is preliminary data.</text>
</comment>
<evidence type="ECO:0000313" key="5">
    <source>
        <dbReference type="EMBL" id="MCV2401921.1"/>
    </source>
</evidence>
<evidence type="ECO:0000259" key="3">
    <source>
        <dbReference type="Pfam" id="PF08669"/>
    </source>
</evidence>
<organism evidence="5 6">
    <name type="scientific">Marinomonas sargassi</name>
    <dbReference type="NCBI Taxonomy" id="2984494"/>
    <lineage>
        <taxon>Bacteria</taxon>
        <taxon>Pseudomonadati</taxon>
        <taxon>Pseudomonadota</taxon>
        <taxon>Gammaproteobacteria</taxon>
        <taxon>Oceanospirillales</taxon>
        <taxon>Oceanospirillaceae</taxon>
        <taxon>Marinomonas</taxon>
    </lineage>
</organism>
<dbReference type="Pfam" id="PF08669">
    <property type="entry name" value="GCV_T_C"/>
    <property type="match status" value="1"/>
</dbReference>
<dbReference type="Proteomes" id="UP001209713">
    <property type="component" value="Unassembled WGS sequence"/>
</dbReference>
<feature type="domain" description="Aminomethyltransferase C-terminal" evidence="3">
    <location>
        <begin position="688"/>
        <end position="768"/>
    </location>
</feature>
<dbReference type="PANTHER" id="PTHR43757">
    <property type="entry name" value="AMINOMETHYLTRANSFERASE"/>
    <property type="match status" value="1"/>
</dbReference>
<dbReference type="EMBL" id="JAOVZB010000001">
    <property type="protein sequence ID" value="MCV2401921.1"/>
    <property type="molecule type" value="Genomic_DNA"/>
</dbReference>